<keyword evidence="4" id="KW-1185">Reference proteome</keyword>
<evidence type="ECO:0000256" key="1">
    <source>
        <dbReference type="SAM" id="MobiDB-lite"/>
    </source>
</evidence>
<gene>
    <name evidence="3" type="ORF">M231_02580</name>
</gene>
<evidence type="ECO:0000256" key="2">
    <source>
        <dbReference type="SAM" id="Phobius"/>
    </source>
</evidence>
<evidence type="ECO:0000313" key="3">
    <source>
        <dbReference type="EMBL" id="RXK40123.1"/>
    </source>
</evidence>
<dbReference type="VEuPathDB" id="FungiDB:TREMEDRAFT_43359"/>
<keyword evidence="2" id="KW-0472">Membrane</keyword>
<dbReference type="OrthoDB" id="5308060at2759"/>
<dbReference type="InParanoid" id="A0A4Q1BQC9"/>
<accession>A0A4Q1BQC9</accession>
<sequence length="508" mass="55193">MPDEQSFFDQLEDWFEAQVPTNLHDLPFRMLETMERMSNDLIESLNVHGPPSISIPFPPFTSKDNSPPPPPPSTPLPMGIYHKTCKVTKAHPYAVGGVALAMTVGLGISGYLLRHGIKGYKFETFSTQGKTEDGMLKEAIVLLSPSPTPPLLIPLAASLLKAGYVVIVAVPHLKEAESIERNLGSLEGKALRVLIYDPEDSATFPPFHRSLMATLTLRYPARGHSGTSDSYNPQPSHIPHIHAFISLYPLNPSPPSQPGALPALPSLLVPGSKGRSPKLITLYPASSILPVPDTFASQILSANHKLLAQNLAVSSGTRNVSIYVGDLNLPTLPAMLSHNLPSRREQARLVMQHASTRQRVNYIKGYFLGGIYSVYTRMMGTIGIGLPARDYTTFERSLLRVVRHRSWGEVSLGQRSYLVLALGKLPPIILPNVLSIFPRLSNATGPLPPLPPKLIVDEKEIKLDPPIKSPGTEEDLTSSIHTHTSTSSRGEDSGSGGLEGSWIGLEGN</sequence>
<feature type="compositionally biased region" description="Pro residues" evidence="1">
    <location>
        <begin position="66"/>
        <end position="75"/>
    </location>
</feature>
<dbReference type="OMA" id="TMERMSN"/>
<keyword evidence="2" id="KW-0812">Transmembrane</keyword>
<protein>
    <recommendedName>
        <fullName evidence="5">DUF1776-domain-containing protein</fullName>
    </recommendedName>
</protein>
<proteinExistence type="predicted"/>
<evidence type="ECO:0008006" key="5">
    <source>
        <dbReference type="Google" id="ProtNLM"/>
    </source>
</evidence>
<feature type="compositionally biased region" description="Low complexity" evidence="1">
    <location>
        <begin position="56"/>
        <end position="65"/>
    </location>
</feature>
<name>A0A4Q1BQC9_TREME</name>
<organism evidence="3 4">
    <name type="scientific">Tremella mesenterica</name>
    <name type="common">Jelly fungus</name>
    <dbReference type="NCBI Taxonomy" id="5217"/>
    <lineage>
        <taxon>Eukaryota</taxon>
        <taxon>Fungi</taxon>
        <taxon>Dikarya</taxon>
        <taxon>Basidiomycota</taxon>
        <taxon>Agaricomycotina</taxon>
        <taxon>Tremellomycetes</taxon>
        <taxon>Tremellales</taxon>
        <taxon>Tremellaceae</taxon>
        <taxon>Tremella</taxon>
    </lineage>
</organism>
<dbReference type="AlphaFoldDB" id="A0A4Q1BQC9"/>
<keyword evidence="2" id="KW-1133">Transmembrane helix</keyword>
<dbReference type="STRING" id="5217.A0A4Q1BQC9"/>
<feature type="region of interest" description="Disordered" evidence="1">
    <location>
        <begin position="56"/>
        <end position="75"/>
    </location>
</feature>
<dbReference type="EMBL" id="SDIL01000022">
    <property type="protein sequence ID" value="RXK40123.1"/>
    <property type="molecule type" value="Genomic_DNA"/>
</dbReference>
<comment type="caution">
    <text evidence="3">The sequence shown here is derived from an EMBL/GenBank/DDBJ whole genome shotgun (WGS) entry which is preliminary data.</text>
</comment>
<dbReference type="Proteomes" id="UP000289152">
    <property type="component" value="Unassembled WGS sequence"/>
</dbReference>
<feature type="compositionally biased region" description="Low complexity" evidence="1">
    <location>
        <begin position="477"/>
        <end position="488"/>
    </location>
</feature>
<feature type="region of interest" description="Disordered" evidence="1">
    <location>
        <begin position="464"/>
        <end position="508"/>
    </location>
</feature>
<evidence type="ECO:0000313" key="4">
    <source>
        <dbReference type="Proteomes" id="UP000289152"/>
    </source>
</evidence>
<feature type="transmembrane region" description="Helical" evidence="2">
    <location>
        <begin position="93"/>
        <end position="113"/>
    </location>
</feature>
<reference evidence="3 4" key="1">
    <citation type="submission" date="2016-06" db="EMBL/GenBank/DDBJ databases">
        <title>Evolution of pathogenesis and genome organization in the Tremellales.</title>
        <authorList>
            <person name="Cuomo C."/>
            <person name="Litvintseva A."/>
            <person name="Heitman J."/>
            <person name="Chen Y."/>
            <person name="Sun S."/>
            <person name="Springer D."/>
            <person name="Dromer F."/>
            <person name="Young S."/>
            <person name="Zeng Q."/>
            <person name="Chapman S."/>
            <person name="Gujja S."/>
            <person name="Saif S."/>
            <person name="Birren B."/>
        </authorList>
    </citation>
    <scope>NUCLEOTIDE SEQUENCE [LARGE SCALE GENOMIC DNA]</scope>
    <source>
        <strain evidence="3 4">ATCC 28783</strain>
    </source>
</reference>